<dbReference type="HOGENOM" id="CLU_3149888_0_0_5"/>
<reference evidence="2" key="1">
    <citation type="submission" date="2009-11" db="EMBL/GenBank/DDBJ databases">
        <title>Genome sequencing of Bartonella species and comparative genomics.</title>
        <authorList>
            <person name="Engel P."/>
            <person name="Salzburger W."/>
            <person name="Marius L."/>
            <person name="Chao-Chin C."/>
            <person name="Soichi M."/>
            <person name="Christa L."/>
            <person name="Alexandra C."/>
            <person name="Aurelie L."/>
            <person name="Claudine M."/>
            <person name="Stephan S.C."/>
            <person name="Christoph D."/>
        </authorList>
    </citation>
    <scope>NUCLEOTIDE SEQUENCE [LARGE SCALE GENOMIC DNA]</scope>
    <source>
        <strain evidence="2">CIP 104772 / 73</strain>
    </source>
</reference>
<name>E6YH75_BARC7</name>
<sequence length="48" mass="5529">MVLQSLWKPGMVDGLEIDTVAIITRLLQLLHDYVLQHLYLPLIILCLL</sequence>
<evidence type="ECO:0000313" key="1">
    <source>
        <dbReference type="EMBL" id="CBI76213.1"/>
    </source>
</evidence>
<accession>E6YH75</accession>
<dbReference type="KEGG" id="bcd:BARCL_0532"/>
<dbReference type="EMBL" id="FN645454">
    <property type="protein sequence ID" value="CBI76213.1"/>
    <property type="molecule type" value="Genomic_DNA"/>
</dbReference>
<evidence type="ECO:0000313" key="2">
    <source>
        <dbReference type="Proteomes" id="UP000009101"/>
    </source>
</evidence>
<organism evidence="1 2">
    <name type="scientific">Bartonella clarridgeiae (strain CCUG 45776 / CIP 104772 / 73)</name>
    <dbReference type="NCBI Taxonomy" id="696125"/>
    <lineage>
        <taxon>Bacteria</taxon>
        <taxon>Pseudomonadati</taxon>
        <taxon>Pseudomonadota</taxon>
        <taxon>Alphaproteobacteria</taxon>
        <taxon>Hyphomicrobiales</taxon>
        <taxon>Bartonellaceae</taxon>
        <taxon>Bartonella</taxon>
    </lineage>
</organism>
<dbReference type="Proteomes" id="UP000009101">
    <property type="component" value="Chromosome"/>
</dbReference>
<dbReference type="STRING" id="696125.BARCL_0532"/>
<dbReference type="AlphaFoldDB" id="E6YH75"/>
<protein>
    <submittedName>
        <fullName evidence="1">Uncharacterized protein</fullName>
    </submittedName>
</protein>
<reference evidence="1 2" key="2">
    <citation type="journal article" date="2011" name="PLoS Genet.">
        <title>Parallel evolution of a type IV secretion system in radiating lineages of the host-restricted bacterial pathogen Bartonella.</title>
        <authorList>
            <person name="Engel P."/>
            <person name="Salzburger W."/>
            <person name="Liesch M."/>
            <person name="Chang C.C."/>
            <person name="Maruyama S."/>
            <person name="Lanz C."/>
            <person name="Calteau A."/>
            <person name="Lajus A."/>
            <person name="Medigue C."/>
            <person name="Schuster S.C."/>
            <person name="Dehio C."/>
        </authorList>
    </citation>
    <scope>NUCLEOTIDE SEQUENCE [LARGE SCALE GENOMIC DNA]</scope>
    <source>
        <strain evidence="2">CIP 104772 / 73</strain>
    </source>
</reference>
<gene>
    <name evidence="1" type="ordered locus">BARCL_0532</name>
</gene>
<proteinExistence type="predicted"/>
<keyword evidence="2" id="KW-1185">Reference proteome</keyword>